<proteinExistence type="predicted"/>
<dbReference type="AlphaFoldDB" id="A0A2N3HS29"/>
<feature type="domain" description="SGNH hydrolase-type esterase" evidence="1">
    <location>
        <begin position="7"/>
        <end position="164"/>
    </location>
</feature>
<dbReference type="Proteomes" id="UP000233535">
    <property type="component" value="Unassembled WGS sequence"/>
</dbReference>
<accession>A0A2N3HS29</accession>
<dbReference type="InterPro" id="IPR008265">
    <property type="entry name" value="Lipase_GDSL_AS"/>
</dbReference>
<evidence type="ECO:0000313" key="2">
    <source>
        <dbReference type="EMBL" id="PKQ60865.1"/>
    </source>
</evidence>
<dbReference type="Gene3D" id="3.40.50.1110">
    <property type="entry name" value="SGNH hydrolase"/>
    <property type="match status" value="1"/>
</dbReference>
<reference evidence="2 3" key="1">
    <citation type="journal article" date="2017" name="Front. Microbiol.">
        <title>Labilibaculum manganireducens gen. nov., sp. nov. and Labilibaculum filiforme sp. nov., Novel Bacteroidetes Isolated from Subsurface Sediments of the Baltic Sea.</title>
        <authorList>
            <person name="Vandieken V."/>
            <person name="Marshall I.P."/>
            <person name="Niemann H."/>
            <person name="Engelen B."/>
            <person name="Cypionka H."/>
        </authorList>
    </citation>
    <scope>NUCLEOTIDE SEQUENCE [LARGE SCALE GENOMIC DNA]</scope>
    <source>
        <strain evidence="2 3">59.16B</strain>
    </source>
</reference>
<keyword evidence="3" id="KW-1185">Reference proteome</keyword>
<comment type="caution">
    <text evidence="2">The sequence shown here is derived from an EMBL/GenBank/DDBJ whole genome shotgun (WGS) entry which is preliminary data.</text>
</comment>
<dbReference type="PANTHER" id="PTHR30383">
    <property type="entry name" value="THIOESTERASE 1/PROTEASE 1/LYSOPHOSPHOLIPASE L1"/>
    <property type="match status" value="1"/>
</dbReference>
<dbReference type="Pfam" id="PF13472">
    <property type="entry name" value="Lipase_GDSL_2"/>
    <property type="match status" value="1"/>
</dbReference>
<dbReference type="GO" id="GO:0016298">
    <property type="term" value="F:lipase activity"/>
    <property type="evidence" value="ECO:0007669"/>
    <property type="project" value="InterPro"/>
</dbReference>
<name>A0A2N3HS29_9BACT</name>
<dbReference type="InterPro" id="IPR036514">
    <property type="entry name" value="SGNH_hydro_sf"/>
</dbReference>
<dbReference type="SUPFAM" id="SSF52266">
    <property type="entry name" value="SGNH hydrolase"/>
    <property type="match status" value="1"/>
</dbReference>
<gene>
    <name evidence="2" type="ORF">BZG02_17860</name>
</gene>
<dbReference type="EMBL" id="MVDD01000020">
    <property type="protein sequence ID" value="PKQ60865.1"/>
    <property type="molecule type" value="Genomic_DNA"/>
</dbReference>
<dbReference type="InterPro" id="IPR013830">
    <property type="entry name" value="SGNH_hydro"/>
</dbReference>
<dbReference type="PROSITE" id="PS01098">
    <property type="entry name" value="LIPASE_GDSL_SER"/>
    <property type="match status" value="1"/>
</dbReference>
<protein>
    <recommendedName>
        <fullName evidence="1">SGNH hydrolase-type esterase domain-containing protein</fullName>
    </recommendedName>
</protein>
<dbReference type="RefSeq" id="WP_101263117.1">
    <property type="nucleotide sequence ID" value="NZ_MVDD01000020.1"/>
</dbReference>
<organism evidence="2 3">
    <name type="scientific">Labilibaculum filiforme</name>
    <dbReference type="NCBI Taxonomy" id="1940526"/>
    <lineage>
        <taxon>Bacteria</taxon>
        <taxon>Pseudomonadati</taxon>
        <taxon>Bacteroidota</taxon>
        <taxon>Bacteroidia</taxon>
        <taxon>Marinilabiliales</taxon>
        <taxon>Marinifilaceae</taxon>
        <taxon>Labilibaculum</taxon>
    </lineage>
</organism>
<dbReference type="OrthoDB" id="9805821at2"/>
<dbReference type="GO" id="GO:0006629">
    <property type="term" value="P:lipid metabolic process"/>
    <property type="evidence" value="ECO:0007669"/>
    <property type="project" value="InterPro"/>
</dbReference>
<dbReference type="InterPro" id="IPR051532">
    <property type="entry name" value="Ester_Hydrolysis_Enzymes"/>
</dbReference>
<sequence>MKNKIAFLGDSLTEGGTWEVYFPAYQISNFGISGERSDEILDRLDMVLFWEPAKIFVMMGVNDLGDGLSYQKVLENYQKLFSLLKEHAHIELIVQSLLPTNETLFKSANFDGMRILELNYHLRDLCEKEKITYVDLYTAFSTYSYQMIKDYTIDGLHLNNAGYKMWENCLRAENLL</sequence>
<evidence type="ECO:0000313" key="3">
    <source>
        <dbReference type="Proteomes" id="UP000233535"/>
    </source>
</evidence>
<evidence type="ECO:0000259" key="1">
    <source>
        <dbReference type="Pfam" id="PF13472"/>
    </source>
</evidence>